<dbReference type="InterPro" id="IPR052022">
    <property type="entry name" value="26kDa_periplasmic_antigen"/>
</dbReference>
<reference evidence="2" key="1">
    <citation type="journal article" date="2019" name="Int. J. Syst. Evol. Microbiol.">
        <title>The Global Catalogue of Microorganisms (GCM) 10K type strain sequencing project: providing services to taxonomists for standard genome sequencing and annotation.</title>
        <authorList>
            <consortium name="The Broad Institute Genomics Platform"/>
            <consortium name="The Broad Institute Genome Sequencing Center for Infectious Disease"/>
            <person name="Wu L."/>
            <person name="Ma J."/>
        </authorList>
    </citation>
    <scope>NUCLEOTIDE SEQUENCE [LARGE SCALE GENOMIC DNA]</scope>
    <source>
        <strain evidence="2">KACC 14058</strain>
    </source>
</reference>
<dbReference type="InterPro" id="IPR007497">
    <property type="entry name" value="SIMPL/DUF541"/>
</dbReference>
<name>A0ABV8VZ66_9BACI</name>
<dbReference type="PANTHER" id="PTHR34387">
    <property type="entry name" value="SLR1258 PROTEIN"/>
    <property type="match status" value="1"/>
</dbReference>
<comment type="caution">
    <text evidence="1">The sequence shown here is derived from an EMBL/GenBank/DDBJ whole genome shotgun (WGS) entry which is preliminary data.</text>
</comment>
<accession>A0ABV8VZ66</accession>
<dbReference type="Proteomes" id="UP001595880">
    <property type="component" value="Unassembled WGS sequence"/>
</dbReference>
<proteinExistence type="predicted"/>
<dbReference type="Gene3D" id="3.30.70.2970">
    <property type="entry name" value="Protein of unknown function (DUF541), domain 2"/>
    <property type="match status" value="1"/>
</dbReference>
<dbReference type="EMBL" id="JBHSDV010000005">
    <property type="protein sequence ID" value="MFC4388910.1"/>
    <property type="molecule type" value="Genomic_DNA"/>
</dbReference>
<evidence type="ECO:0000313" key="2">
    <source>
        <dbReference type="Proteomes" id="UP001595880"/>
    </source>
</evidence>
<dbReference type="PANTHER" id="PTHR34387:SF2">
    <property type="entry name" value="SLR1258 PROTEIN"/>
    <property type="match status" value="1"/>
</dbReference>
<dbReference type="RefSeq" id="WP_390200279.1">
    <property type="nucleotide sequence ID" value="NZ_JBHSDV010000005.1"/>
</dbReference>
<dbReference type="Gene3D" id="3.30.110.170">
    <property type="entry name" value="Protein of unknown function (DUF541), domain 1"/>
    <property type="match status" value="1"/>
</dbReference>
<gene>
    <name evidence="1" type="ORF">ACFOZ1_13995</name>
</gene>
<dbReference type="Pfam" id="PF04402">
    <property type="entry name" value="SIMPL"/>
    <property type="match status" value="1"/>
</dbReference>
<organism evidence="1 2">
    <name type="scientific">Gracilibacillus marinus</name>
    <dbReference type="NCBI Taxonomy" id="630535"/>
    <lineage>
        <taxon>Bacteria</taxon>
        <taxon>Bacillati</taxon>
        <taxon>Bacillota</taxon>
        <taxon>Bacilli</taxon>
        <taxon>Bacillales</taxon>
        <taxon>Bacillaceae</taxon>
        <taxon>Gracilibacillus</taxon>
    </lineage>
</organism>
<sequence length="207" mass="23221">MNQAPCIIVRGFGEVLVEPNQAEVILGVQTMNRNASEAQQQNAQTINQVIQSIVQLGIPQQHIQTVNYSIFPQYDYIDGKQHFRGYQVTHELRVIISQISILGNVIDEVTKAGVNQFNQVTFSISQQEYYYQQALILALTNAYNKAHALTHSLQPFSTLYPAKIIELINPSMSPYQAKTFQAEQATSIAAGQLSVQAELEVTYLLYN</sequence>
<protein>
    <submittedName>
        <fullName evidence="1">SIMPL domain-containing protein</fullName>
    </submittedName>
</protein>
<evidence type="ECO:0000313" key="1">
    <source>
        <dbReference type="EMBL" id="MFC4388910.1"/>
    </source>
</evidence>
<keyword evidence="2" id="KW-1185">Reference proteome</keyword>